<dbReference type="PANTHER" id="PTHR10628">
    <property type="entry name" value="SIALIDASE"/>
    <property type="match status" value="1"/>
</dbReference>
<evidence type="ECO:0000313" key="21">
    <source>
        <dbReference type="EMBL" id="GMH52890.1"/>
    </source>
</evidence>
<reference evidence="21" key="1">
    <citation type="submission" date="2022-07" db="EMBL/GenBank/DDBJ databases">
        <title>Genome analysis of Parmales, a sister group of diatoms, reveals the evolutionary specialization of diatoms from phago-mixotrophs to photoautotrophs.</title>
        <authorList>
            <person name="Ban H."/>
            <person name="Sato S."/>
            <person name="Yoshikawa S."/>
            <person name="Kazumasa Y."/>
            <person name="Nakamura Y."/>
            <person name="Ichinomiya M."/>
            <person name="Saitoh K."/>
            <person name="Sato N."/>
            <person name="Blanc-Mathieu R."/>
            <person name="Endo H."/>
            <person name="Kuwata A."/>
            <person name="Ogata H."/>
        </authorList>
    </citation>
    <scope>NUCLEOTIDE SEQUENCE</scope>
</reference>
<evidence type="ECO:0000256" key="6">
    <source>
        <dbReference type="ARBA" id="ARBA00022553"/>
    </source>
</evidence>
<keyword evidence="10" id="KW-0443">Lipid metabolism</keyword>
<evidence type="ECO:0000256" key="9">
    <source>
        <dbReference type="ARBA" id="ARBA00022801"/>
    </source>
</evidence>
<evidence type="ECO:0000256" key="5">
    <source>
        <dbReference type="ARBA" id="ARBA00022475"/>
    </source>
</evidence>
<evidence type="ECO:0000256" key="12">
    <source>
        <dbReference type="ARBA" id="ARBA00023180"/>
    </source>
</evidence>
<dbReference type="CDD" id="cd15482">
    <property type="entry name" value="Sialidase_non-viral"/>
    <property type="match status" value="1"/>
</dbReference>
<dbReference type="SUPFAM" id="SSF50939">
    <property type="entry name" value="Sialidases"/>
    <property type="match status" value="1"/>
</dbReference>
<dbReference type="OrthoDB" id="2739686at2759"/>
<comment type="subcellular location">
    <subcellularLocation>
        <location evidence="3">Cell membrane</location>
    </subcellularLocation>
    <subcellularLocation>
        <location evidence="4">Cytoplasmic vesicle</location>
    </subcellularLocation>
    <subcellularLocation>
        <location evidence="2">Lysosome lumen</location>
    </subcellularLocation>
    <subcellularLocation>
        <location evidence="1">Lysosome membrane</location>
        <topology evidence="1">Peripheral membrane protein</topology>
        <orientation evidence="1">Lumenal side</orientation>
    </subcellularLocation>
</comment>
<evidence type="ECO:0000256" key="10">
    <source>
        <dbReference type="ARBA" id="ARBA00023098"/>
    </source>
</evidence>
<keyword evidence="14" id="KW-0968">Cytoplasmic vesicle</keyword>
<dbReference type="Proteomes" id="UP001165082">
    <property type="component" value="Unassembled WGS sequence"/>
</dbReference>
<evidence type="ECO:0000256" key="13">
    <source>
        <dbReference type="ARBA" id="ARBA00023228"/>
    </source>
</evidence>
<protein>
    <recommendedName>
        <fullName evidence="17">Sialidase-1</fullName>
    </recommendedName>
    <alternativeName>
        <fullName evidence="19">Lysosomal sialidase</fullName>
    </alternativeName>
    <alternativeName>
        <fullName evidence="18">N-acetyl-alpha-neuraminidase 1</fullName>
    </alternativeName>
</protein>
<dbReference type="InterPro" id="IPR026856">
    <property type="entry name" value="Sialidase_fam"/>
</dbReference>
<keyword evidence="12" id="KW-0325">Glycoprotein</keyword>
<evidence type="ECO:0000256" key="16">
    <source>
        <dbReference type="ARBA" id="ARBA00038519"/>
    </source>
</evidence>
<proteinExistence type="predicted"/>
<keyword evidence="6" id="KW-0597">Phosphoprotein</keyword>
<feature type="domain" description="Sialidase" evidence="20">
    <location>
        <begin position="44"/>
        <end position="332"/>
    </location>
</feature>
<dbReference type="GO" id="GO:0009313">
    <property type="term" value="P:oligosaccharide catabolic process"/>
    <property type="evidence" value="ECO:0007669"/>
    <property type="project" value="TreeGrafter"/>
</dbReference>
<keyword evidence="9" id="KW-0378">Hydrolase</keyword>
<keyword evidence="13" id="KW-0458">Lysosome</keyword>
<evidence type="ECO:0000256" key="4">
    <source>
        <dbReference type="ARBA" id="ARBA00004541"/>
    </source>
</evidence>
<dbReference type="InterPro" id="IPR011040">
    <property type="entry name" value="Sialidase"/>
</dbReference>
<dbReference type="GO" id="GO:0004308">
    <property type="term" value="F:exo-alpha-sialidase activity"/>
    <property type="evidence" value="ECO:0007669"/>
    <property type="project" value="InterPro"/>
</dbReference>
<dbReference type="PANTHER" id="PTHR10628:SF25">
    <property type="entry name" value="SIALIDASE-1"/>
    <property type="match status" value="1"/>
</dbReference>
<evidence type="ECO:0000256" key="3">
    <source>
        <dbReference type="ARBA" id="ARBA00004236"/>
    </source>
</evidence>
<comment type="caution">
    <text evidence="21">The sequence shown here is derived from an EMBL/GenBank/DDBJ whole genome shotgun (WGS) entry which is preliminary data.</text>
</comment>
<evidence type="ECO:0000256" key="15">
    <source>
        <dbReference type="ARBA" id="ARBA00037235"/>
    </source>
</evidence>
<sequence>MFGGIILELSYQSSSVGQTLFPFQPDEHVVSHRIPLLLSVGEPGTLLAFAEGRTTTLNDSGPKHLSFRRSIDGGKTWSDRADFFVDQTQDKDFDGANLGSVVYSSASSTVFVALCVGAHSSSSSHFLIRSLDLGLTWEAPVSMDAVFSSAGVSVWSGGPAKGVETLSGRLILPGHYGGADGGRGAMVVYSDDGGETWEAGEKLEQAGEEWPDECALVELKESGHLLLNMRNNEQKDREECDCRLQSRSFDGGATWSEVEHVPDLLEPVCQGSLIKNDLDGGNLYFSNPRERSTGKRQNGRIMVSLDSGGSYSEVAVVDEKDFGYSELTVLDEHHLGVVYESSETCTAKQVFSRLLVDCVIQGWGRYVNFVSNSIRYVVVEV</sequence>
<evidence type="ECO:0000256" key="19">
    <source>
        <dbReference type="ARBA" id="ARBA00041413"/>
    </source>
</evidence>
<evidence type="ECO:0000256" key="1">
    <source>
        <dbReference type="ARBA" id="ARBA00004207"/>
    </source>
</evidence>
<dbReference type="EMBL" id="BRXZ01003337">
    <property type="protein sequence ID" value="GMH52890.1"/>
    <property type="molecule type" value="Genomic_DNA"/>
</dbReference>
<dbReference type="InterPro" id="IPR036278">
    <property type="entry name" value="Sialidase_sf"/>
</dbReference>
<keyword evidence="7" id="KW-0732">Signal</keyword>
<keyword evidence="11" id="KW-0472">Membrane</keyword>
<evidence type="ECO:0000313" key="22">
    <source>
        <dbReference type="Proteomes" id="UP001165082"/>
    </source>
</evidence>
<comment type="subunit">
    <text evidence="16">Interacts with cathepsin A (protective protein), beta-galactosidase and N-acetylgalactosamine-6-sulfate sulfatase in a multienzyme complex.</text>
</comment>
<evidence type="ECO:0000256" key="8">
    <source>
        <dbReference type="ARBA" id="ARBA00022737"/>
    </source>
</evidence>
<evidence type="ECO:0000256" key="14">
    <source>
        <dbReference type="ARBA" id="ARBA00023329"/>
    </source>
</evidence>
<dbReference type="GO" id="GO:0005765">
    <property type="term" value="C:lysosomal membrane"/>
    <property type="evidence" value="ECO:0007669"/>
    <property type="project" value="UniProtKB-SubCell"/>
</dbReference>
<dbReference type="GO" id="GO:0031410">
    <property type="term" value="C:cytoplasmic vesicle"/>
    <property type="evidence" value="ECO:0007669"/>
    <property type="project" value="UniProtKB-SubCell"/>
</dbReference>
<evidence type="ECO:0000256" key="2">
    <source>
        <dbReference type="ARBA" id="ARBA00004227"/>
    </source>
</evidence>
<evidence type="ECO:0000256" key="11">
    <source>
        <dbReference type="ARBA" id="ARBA00023136"/>
    </source>
</evidence>
<evidence type="ECO:0000259" key="20">
    <source>
        <dbReference type="Pfam" id="PF13088"/>
    </source>
</evidence>
<keyword evidence="5" id="KW-1003">Cell membrane</keyword>
<evidence type="ECO:0000256" key="18">
    <source>
        <dbReference type="ARBA" id="ARBA00041332"/>
    </source>
</evidence>
<keyword evidence="8" id="KW-0677">Repeat</keyword>
<evidence type="ECO:0000256" key="7">
    <source>
        <dbReference type="ARBA" id="ARBA00022729"/>
    </source>
</evidence>
<dbReference type="GO" id="GO:0005886">
    <property type="term" value="C:plasma membrane"/>
    <property type="evidence" value="ECO:0007669"/>
    <property type="project" value="UniProtKB-SubCell"/>
</dbReference>
<dbReference type="Gene3D" id="2.120.10.10">
    <property type="match status" value="1"/>
</dbReference>
<gene>
    <name evidence="21" type="ORF">TrRE_jg6938</name>
</gene>
<keyword evidence="22" id="KW-1185">Reference proteome</keyword>
<dbReference type="Pfam" id="PF13088">
    <property type="entry name" value="BNR_2"/>
    <property type="match status" value="1"/>
</dbReference>
<comment type="function">
    <text evidence="15">Catalyzes the removal of sialic acid (N-acetylneuraminic acid) moieties from glycoproteins and glycolipids. To be active, it is strictly dependent on its presence in the multienzyme complex. Appears to have a preference for alpha 2-3 and alpha 2-6 sialyl linkage.</text>
</comment>
<dbReference type="GO" id="GO:0006689">
    <property type="term" value="P:ganglioside catabolic process"/>
    <property type="evidence" value="ECO:0007669"/>
    <property type="project" value="TreeGrafter"/>
</dbReference>
<evidence type="ECO:0000256" key="17">
    <source>
        <dbReference type="ARBA" id="ARBA00040509"/>
    </source>
</evidence>
<organism evidence="21 22">
    <name type="scientific">Triparma retinervis</name>
    <dbReference type="NCBI Taxonomy" id="2557542"/>
    <lineage>
        <taxon>Eukaryota</taxon>
        <taxon>Sar</taxon>
        <taxon>Stramenopiles</taxon>
        <taxon>Ochrophyta</taxon>
        <taxon>Bolidophyceae</taxon>
        <taxon>Parmales</taxon>
        <taxon>Triparmaceae</taxon>
        <taxon>Triparma</taxon>
    </lineage>
</organism>
<name>A0A9W6ZME3_9STRA</name>
<dbReference type="GO" id="GO:0043202">
    <property type="term" value="C:lysosomal lumen"/>
    <property type="evidence" value="ECO:0007669"/>
    <property type="project" value="UniProtKB-SubCell"/>
</dbReference>
<dbReference type="AlphaFoldDB" id="A0A9W6ZME3"/>
<accession>A0A9W6ZME3</accession>